<evidence type="ECO:0000313" key="1">
    <source>
        <dbReference type="EMBL" id="DAE27522.1"/>
    </source>
</evidence>
<dbReference type="EMBL" id="BK015840">
    <property type="protein sequence ID" value="DAE27522.1"/>
    <property type="molecule type" value="Genomic_DNA"/>
</dbReference>
<proteinExistence type="predicted"/>
<accession>A0A8S5R8Q3</accession>
<protein>
    <submittedName>
        <fullName evidence="1">Uncharacterized protein</fullName>
    </submittedName>
</protein>
<organism evidence="1">
    <name type="scientific">virus sp. ct1Uu26</name>
    <dbReference type="NCBI Taxonomy" id="2826789"/>
    <lineage>
        <taxon>Viruses</taxon>
    </lineage>
</organism>
<reference evidence="1" key="1">
    <citation type="journal article" date="2021" name="Proc. Natl. Acad. Sci. U.S.A.">
        <title>A Catalog of Tens of Thousands of Viruses from Human Metagenomes Reveals Hidden Associations with Chronic Diseases.</title>
        <authorList>
            <person name="Tisza M.J."/>
            <person name="Buck C.B."/>
        </authorList>
    </citation>
    <scope>NUCLEOTIDE SEQUENCE</scope>
    <source>
        <strain evidence="1">Ct1Uu26</strain>
    </source>
</reference>
<name>A0A8S5R8Q3_9VIRU</name>
<sequence length="69" mass="7623">MVGGELLTFGIVPYAEITTTYQMKTVTLKKTVTVTKDEFVIIVLKQQNETVNASNYFCIGVSKNPSVGY</sequence>